<dbReference type="EMBL" id="LR904729">
    <property type="protein sequence ID" value="CAD7253054.1"/>
    <property type="molecule type" value="Genomic_DNA"/>
</dbReference>
<organism evidence="1">
    <name type="scientific">Darwinula stevensoni</name>
    <dbReference type="NCBI Taxonomy" id="69355"/>
    <lineage>
        <taxon>Eukaryota</taxon>
        <taxon>Metazoa</taxon>
        <taxon>Ecdysozoa</taxon>
        <taxon>Arthropoda</taxon>
        <taxon>Crustacea</taxon>
        <taxon>Oligostraca</taxon>
        <taxon>Ostracoda</taxon>
        <taxon>Podocopa</taxon>
        <taxon>Podocopida</taxon>
        <taxon>Darwinulocopina</taxon>
        <taxon>Darwinuloidea</taxon>
        <taxon>Darwinulidae</taxon>
        <taxon>Darwinula</taxon>
    </lineage>
</organism>
<proteinExistence type="predicted"/>
<evidence type="ECO:0000313" key="2">
    <source>
        <dbReference type="Proteomes" id="UP000677054"/>
    </source>
</evidence>
<keyword evidence="2" id="KW-1185">Reference proteome</keyword>
<name>A0A7R9AFZ7_9CRUS</name>
<accession>A0A7R9AFZ7</accession>
<reference evidence="1" key="1">
    <citation type="submission" date="2020-11" db="EMBL/GenBank/DDBJ databases">
        <authorList>
            <person name="Tran Van P."/>
        </authorList>
    </citation>
    <scope>NUCLEOTIDE SEQUENCE</scope>
</reference>
<protein>
    <submittedName>
        <fullName evidence="1">Uncharacterized protein</fullName>
    </submittedName>
</protein>
<dbReference type="AlphaFoldDB" id="A0A7R9AFZ7"/>
<sequence>FIKSRQCLLTGIPVPQVCQNLQEILSSEDIKDICSDPNHELMKLLDTLCKKPVRYGKWYLDLLVALQDLSLTATAEELESQTETNTKDGNSDLANVLGRKDGRNLPLICRSLLETGHRQIAEDLLRSTKEDLTAYYVDTDVTKYHNEVLLALEREISLPHFKSPVESIKKSGGEMDQLRSLVESLKKSEEERMYQFKGIFDSLEKSKIQRADQLLLLVSYILLYVLGQ</sequence>
<dbReference type="Proteomes" id="UP000677054">
    <property type="component" value="Unassembled WGS sequence"/>
</dbReference>
<dbReference type="EMBL" id="CAJPEV010005212">
    <property type="protein sequence ID" value="CAG0902895.1"/>
    <property type="molecule type" value="Genomic_DNA"/>
</dbReference>
<gene>
    <name evidence="1" type="ORF">DSTB1V02_LOCUS12805</name>
</gene>
<evidence type="ECO:0000313" key="1">
    <source>
        <dbReference type="EMBL" id="CAD7253054.1"/>
    </source>
</evidence>
<feature type="non-terminal residue" evidence="1">
    <location>
        <position position="1"/>
    </location>
</feature>